<comment type="caution">
    <text evidence="1">The sequence shown here is derived from an EMBL/GenBank/DDBJ whole genome shotgun (WGS) entry which is preliminary data.</text>
</comment>
<dbReference type="AlphaFoldDB" id="A0A0G0M6F1"/>
<gene>
    <name evidence="1" type="ORF">UT23_C0001G0083</name>
</gene>
<sequence>GGRRGSNPQPQGPQPRALPLSYDHLVTTALILPNPECIDKATPNVSQWL</sequence>
<organism evidence="1 2">
    <name type="scientific">Candidatus Woesebacteria bacterium GW2011_GWA1_39_12</name>
    <dbReference type="NCBI Taxonomy" id="1618549"/>
    <lineage>
        <taxon>Bacteria</taxon>
        <taxon>Candidatus Woeseibacteriota</taxon>
    </lineage>
</organism>
<feature type="non-terminal residue" evidence="1">
    <location>
        <position position="1"/>
    </location>
</feature>
<dbReference type="EMBL" id="LBWA01000001">
    <property type="protein sequence ID" value="KKQ98802.1"/>
    <property type="molecule type" value="Genomic_DNA"/>
</dbReference>
<dbReference type="Proteomes" id="UP000034325">
    <property type="component" value="Unassembled WGS sequence"/>
</dbReference>
<name>A0A0G0M6F1_9BACT</name>
<reference evidence="1 2" key="1">
    <citation type="journal article" date="2015" name="Nature">
        <title>rRNA introns, odd ribosomes, and small enigmatic genomes across a large radiation of phyla.</title>
        <authorList>
            <person name="Brown C.T."/>
            <person name="Hug L.A."/>
            <person name="Thomas B.C."/>
            <person name="Sharon I."/>
            <person name="Castelle C.J."/>
            <person name="Singh A."/>
            <person name="Wilkins M.J."/>
            <person name="Williams K.H."/>
            <person name="Banfield J.F."/>
        </authorList>
    </citation>
    <scope>NUCLEOTIDE SEQUENCE [LARGE SCALE GENOMIC DNA]</scope>
</reference>
<proteinExistence type="predicted"/>
<evidence type="ECO:0000313" key="1">
    <source>
        <dbReference type="EMBL" id="KKQ98802.1"/>
    </source>
</evidence>
<protein>
    <submittedName>
        <fullName evidence="1">Uncharacterized protein</fullName>
    </submittedName>
</protein>
<dbReference type="AntiFam" id="ANF00011">
    <property type="entry name" value="tRNA translation"/>
</dbReference>
<evidence type="ECO:0000313" key="2">
    <source>
        <dbReference type="Proteomes" id="UP000034325"/>
    </source>
</evidence>
<accession>A0A0G0M6F1</accession>